<dbReference type="CDD" id="cd19941">
    <property type="entry name" value="TIL"/>
    <property type="match status" value="1"/>
</dbReference>
<dbReference type="PROSITE" id="PS50026">
    <property type="entry name" value="EGF_3"/>
    <property type="match status" value="1"/>
</dbReference>
<dbReference type="NCBIfam" id="NF040941">
    <property type="entry name" value="GGGWT_bact"/>
    <property type="match status" value="1"/>
</dbReference>
<feature type="domain" description="Fibrinogen C-terminal" evidence="4">
    <location>
        <begin position="49"/>
        <end position="202"/>
    </location>
</feature>
<comment type="caution">
    <text evidence="5">The sequence shown here is derived from an EMBL/GenBank/DDBJ whole genome shotgun (WGS) entry which is preliminary data.</text>
</comment>
<dbReference type="InterPro" id="IPR036084">
    <property type="entry name" value="Ser_inhib-like_sf"/>
</dbReference>
<feature type="signal peptide" evidence="2">
    <location>
        <begin position="1"/>
        <end position="25"/>
    </location>
</feature>
<gene>
    <name evidence="5" type="ORF">HOLleu_23548</name>
</gene>
<dbReference type="SUPFAM" id="SSF56496">
    <property type="entry name" value="Fibrinogen C-terminal domain-like"/>
    <property type="match status" value="2"/>
</dbReference>
<evidence type="ECO:0000259" key="3">
    <source>
        <dbReference type="PROSITE" id="PS50026"/>
    </source>
</evidence>
<dbReference type="InterPro" id="IPR036056">
    <property type="entry name" value="Fibrinogen-like_C"/>
</dbReference>
<dbReference type="AlphaFoldDB" id="A0A9Q1H2Z7"/>
<evidence type="ECO:0000256" key="1">
    <source>
        <dbReference type="PROSITE-ProRule" id="PRU00076"/>
    </source>
</evidence>
<proteinExistence type="predicted"/>
<feature type="chain" id="PRO_5040493328" evidence="2">
    <location>
        <begin position="26"/>
        <end position="558"/>
    </location>
</feature>
<organism evidence="5 6">
    <name type="scientific">Holothuria leucospilota</name>
    <name type="common">Black long sea cucumber</name>
    <name type="synonym">Mertensiothuria leucospilota</name>
    <dbReference type="NCBI Taxonomy" id="206669"/>
    <lineage>
        <taxon>Eukaryota</taxon>
        <taxon>Metazoa</taxon>
        <taxon>Echinodermata</taxon>
        <taxon>Eleutherozoa</taxon>
        <taxon>Echinozoa</taxon>
        <taxon>Holothuroidea</taxon>
        <taxon>Aspidochirotacea</taxon>
        <taxon>Aspidochirotida</taxon>
        <taxon>Holothuriidae</taxon>
        <taxon>Holothuria</taxon>
    </lineage>
</organism>
<evidence type="ECO:0000313" key="5">
    <source>
        <dbReference type="EMBL" id="KAJ8033342.1"/>
    </source>
</evidence>
<protein>
    <submittedName>
        <fullName evidence="5">Ficolin-1</fullName>
    </submittedName>
</protein>
<keyword evidence="2" id="KW-0732">Signal</keyword>
<evidence type="ECO:0000313" key="6">
    <source>
        <dbReference type="Proteomes" id="UP001152320"/>
    </source>
</evidence>
<dbReference type="InterPro" id="IPR014716">
    <property type="entry name" value="Fibrinogen_a/b/g_C_1"/>
</dbReference>
<dbReference type="InterPro" id="IPR002181">
    <property type="entry name" value="Fibrinogen_a/b/g_C_dom"/>
</dbReference>
<name>A0A9Q1H2Z7_HOLLE</name>
<evidence type="ECO:0000259" key="4">
    <source>
        <dbReference type="PROSITE" id="PS51406"/>
    </source>
</evidence>
<dbReference type="Pfam" id="PF00147">
    <property type="entry name" value="Fibrinogen_C"/>
    <property type="match status" value="2"/>
</dbReference>
<dbReference type="SMART" id="SM00186">
    <property type="entry name" value="FBG"/>
    <property type="match status" value="2"/>
</dbReference>
<keyword evidence="6" id="KW-1185">Reference proteome</keyword>
<feature type="domain" description="Fibrinogen C-terminal" evidence="4">
    <location>
        <begin position="315"/>
        <end position="558"/>
    </location>
</feature>
<dbReference type="SUPFAM" id="SSF57567">
    <property type="entry name" value="Serine protease inhibitors"/>
    <property type="match status" value="1"/>
</dbReference>
<reference evidence="5" key="1">
    <citation type="submission" date="2021-10" db="EMBL/GenBank/DDBJ databases">
        <title>Tropical sea cucumber genome reveals ecological adaptation and Cuvierian tubules defense mechanism.</title>
        <authorList>
            <person name="Chen T."/>
        </authorList>
    </citation>
    <scope>NUCLEOTIDE SEQUENCE</scope>
    <source>
        <strain evidence="5">Nanhai2018</strain>
        <tissue evidence="5">Muscle</tissue>
    </source>
</reference>
<dbReference type="Pfam" id="PF12714">
    <property type="entry name" value="TILa"/>
    <property type="match status" value="1"/>
</dbReference>
<dbReference type="Proteomes" id="UP001152320">
    <property type="component" value="Chromosome 11"/>
</dbReference>
<dbReference type="OrthoDB" id="7250310at2759"/>
<dbReference type="InterPro" id="IPR050373">
    <property type="entry name" value="Fibrinogen_C-term_domain"/>
</dbReference>
<dbReference type="InterPro" id="IPR000742">
    <property type="entry name" value="EGF"/>
</dbReference>
<dbReference type="PROSITE" id="PS01186">
    <property type="entry name" value="EGF_2"/>
    <property type="match status" value="1"/>
</dbReference>
<dbReference type="Gene3D" id="3.90.215.10">
    <property type="entry name" value="Gamma Fibrinogen, chain A, domain 1"/>
    <property type="match status" value="2"/>
</dbReference>
<dbReference type="SMART" id="SM00181">
    <property type="entry name" value="EGF"/>
    <property type="match status" value="2"/>
</dbReference>
<accession>A0A9Q1H2Z7</accession>
<evidence type="ECO:0000256" key="2">
    <source>
        <dbReference type="SAM" id="SignalP"/>
    </source>
</evidence>
<keyword evidence="1" id="KW-0245">EGF-like domain</keyword>
<dbReference type="CDD" id="cd00087">
    <property type="entry name" value="FReD"/>
    <property type="match status" value="1"/>
</dbReference>
<dbReference type="PANTHER" id="PTHR19143">
    <property type="entry name" value="FIBRINOGEN/TENASCIN/ANGIOPOEITIN"/>
    <property type="match status" value="1"/>
</dbReference>
<sequence length="558" mass="63201">MGSRFCHANWRYIILCAWIGNFIAAQMTTHDSNSGFSQVHHSGSSYFFYQQPEYPKDCEEVRQLCSFQNKSGVYLIKPDGFTAPFEVFCDNSEVSVNGGWTVILRRLDGSVGNKRTWNEYKRGFGFLGSEFWLGNDKIAYLTNQKQYELRIDMVISNGSSFHITYDKFRLTDEWSGYSLASVGEYSGSTDSFITFCNKNMEFGACVCHGTCNQPEVRNVCNNNCHQGEGCVCPDGFLFKGSDCVPENECGCLVQGRGVLSNGDAYVNDDCSSRCTCNNDVLTCENYGCSPNANCEERNDARACYCDDGFEGDGQNCTSTVRGDCLDLYNAGSRNNGVYTIHPSGWSGGAFQVYCDMTTSGGGWTVFQRRKDGNVDFYRNWNSYKTGFGNRNEEFWLGNEILHAITNQKSYELRIEITNAGGSRYHALYNLFRIDDESEKYKLVGLGSFSGTAAYDSMSSRKNRPFSTYDNDNEASSYNCAEKHRGGWWYGYDGGHYSYYYVRDCVRWVVGSSRYYCTASNLNGDYQGGNGENLFWWLDNNYYNVDCNIRFTEMKIRPV</sequence>
<dbReference type="InterPro" id="IPR025615">
    <property type="entry name" value="TILa_dom"/>
</dbReference>
<comment type="caution">
    <text evidence="1">Lacks conserved residue(s) required for the propagation of feature annotation.</text>
</comment>
<dbReference type="PROSITE" id="PS51406">
    <property type="entry name" value="FIBRINOGEN_C_2"/>
    <property type="match status" value="2"/>
</dbReference>
<feature type="domain" description="EGF-like" evidence="3">
    <location>
        <begin position="279"/>
        <end position="317"/>
    </location>
</feature>
<dbReference type="EMBL" id="JAIZAY010000011">
    <property type="protein sequence ID" value="KAJ8033342.1"/>
    <property type="molecule type" value="Genomic_DNA"/>
</dbReference>
<dbReference type="GO" id="GO:0005615">
    <property type="term" value="C:extracellular space"/>
    <property type="evidence" value="ECO:0007669"/>
    <property type="project" value="TreeGrafter"/>
</dbReference>